<protein>
    <submittedName>
        <fullName evidence="5">Thermonuclease family protein</fullName>
    </submittedName>
</protein>
<dbReference type="Pfam" id="PF00565">
    <property type="entry name" value="SNase"/>
    <property type="match status" value="1"/>
</dbReference>
<evidence type="ECO:0000259" key="4">
    <source>
        <dbReference type="PROSITE" id="PS50830"/>
    </source>
</evidence>
<sequence length="157" mass="17845">MLAGCQPKETPTGVTVKVERVISGQTLEVVDTSKPSALIERVRLLGIEAPDMKQQPWGTAAREKLKQLIGGQIVLLESEGSTKDQFERTLAYVWKDGMLVNEQLVVEGYVYVPRSINNKYEQRLTNAQEFARLMGKGIWNPEKPMRLTPTEFRRQNR</sequence>
<dbReference type="SMART" id="SM00318">
    <property type="entry name" value="SNc"/>
    <property type="match status" value="1"/>
</dbReference>
<keyword evidence="1" id="KW-0540">Nuclease</keyword>
<keyword evidence="2" id="KW-0255">Endonuclease</keyword>
<dbReference type="RefSeq" id="WP_242019002.1">
    <property type="nucleotide sequence ID" value="NZ_JAMPKK010000038.1"/>
</dbReference>
<evidence type="ECO:0000256" key="3">
    <source>
        <dbReference type="ARBA" id="ARBA00022801"/>
    </source>
</evidence>
<keyword evidence="6" id="KW-1185">Reference proteome</keyword>
<dbReference type="SUPFAM" id="SSF50199">
    <property type="entry name" value="Staphylococcal nuclease"/>
    <property type="match status" value="1"/>
</dbReference>
<accession>A0ABV0JRS1</accession>
<organism evidence="5 6">
    <name type="scientific">Funiculus sociatus GB2-A5</name>
    <dbReference type="NCBI Taxonomy" id="2933946"/>
    <lineage>
        <taxon>Bacteria</taxon>
        <taxon>Bacillati</taxon>
        <taxon>Cyanobacteriota</taxon>
        <taxon>Cyanophyceae</taxon>
        <taxon>Coleofasciculales</taxon>
        <taxon>Coleofasciculaceae</taxon>
        <taxon>Funiculus</taxon>
    </lineage>
</organism>
<feature type="domain" description="TNase-like" evidence="4">
    <location>
        <begin position="12"/>
        <end position="141"/>
    </location>
</feature>
<reference evidence="5 6" key="1">
    <citation type="submission" date="2022-04" db="EMBL/GenBank/DDBJ databases">
        <title>Positive selection, recombination, and allopatry shape intraspecific diversity of widespread and dominant cyanobacteria.</title>
        <authorList>
            <person name="Wei J."/>
            <person name="Shu W."/>
            <person name="Hu C."/>
        </authorList>
    </citation>
    <scope>NUCLEOTIDE SEQUENCE [LARGE SCALE GENOMIC DNA]</scope>
    <source>
        <strain evidence="5 6">GB2-A5</strain>
    </source>
</reference>
<dbReference type="Proteomes" id="UP001442494">
    <property type="component" value="Unassembled WGS sequence"/>
</dbReference>
<dbReference type="PANTHER" id="PTHR12302">
    <property type="entry name" value="EBNA2 BINDING PROTEIN P100"/>
    <property type="match status" value="1"/>
</dbReference>
<gene>
    <name evidence="5" type="ORF">NDI37_16925</name>
</gene>
<dbReference type="PROSITE" id="PS50830">
    <property type="entry name" value="TNASE_3"/>
    <property type="match status" value="1"/>
</dbReference>
<dbReference type="PANTHER" id="PTHR12302:SF3">
    <property type="entry name" value="SERINE_THREONINE-PROTEIN KINASE 31"/>
    <property type="match status" value="1"/>
</dbReference>
<name>A0ABV0JRS1_9CYAN</name>
<evidence type="ECO:0000313" key="6">
    <source>
        <dbReference type="Proteomes" id="UP001442494"/>
    </source>
</evidence>
<dbReference type="InterPro" id="IPR016071">
    <property type="entry name" value="Staphylococal_nuclease_OB-fold"/>
</dbReference>
<comment type="caution">
    <text evidence="5">The sequence shown here is derived from an EMBL/GenBank/DDBJ whole genome shotgun (WGS) entry which is preliminary data.</text>
</comment>
<dbReference type="Gene3D" id="2.40.50.90">
    <property type="match status" value="1"/>
</dbReference>
<evidence type="ECO:0000256" key="2">
    <source>
        <dbReference type="ARBA" id="ARBA00022759"/>
    </source>
</evidence>
<keyword evidence="3" id="KW-0378">Hydrolase</keyword>
<proteinExistence type="predicted"/>
<evidence type="ECO:0000313" key="5">
    <source>
        <dbReference type="EMBL" id="MEP0866149.1"/>
    </source>
</evidence>
<dbReference type="EMBL" id="JAMPKK010000038">
    <property type="protein sequence ID" value="MEP0866149.1"/>
    <property type="molecule type" value="Genomic_DNA"/>
</dbReference>
<dbReference type="InterPro" id="IPR035437">
    <property type="entry name" value="SNase_OB-fold_sf"/>
</dbReference>
<evidence type="ECO:0000256" key="1">
    <source>
        <dbReference type="ARBA" id="ARBA00022722"/>
    </source>
</evidence>